<keyword evidence="1" id="KW-1133">Transmembrane helix</keyword>
<organism evidence="2 3">
    <name type="scientific">Thalassotalea marina</name>
    <dbReference type="NCBI Taxonomy" id="1673741"/>
    <lineage>
        <taxon>Bacteria</taxon>
        <taxon>Pseudomonadati</taxon>
        <taxon>Pseudomonadota</taxon>
        <taxon>Gammaproteobacteria</taxon>
        <taxon>Alteromonadales</taxon>
        <taxon>Colwelliaceae</taxon>
        <taxon>Thalassotalea</taxon>
    </lineage>
</organism>
<sequence>MEIPFISVPFKWFETYFHEISHGIAAVVSGGEIVSIKLYFNGAGLCTTRGGSQFLTAFMGYTGASLWGLILYKLSGYQKYSATIVTIVLTLLMAISLLLWSRDPLTIFIIMSLIGILLLKLKFSHSFYLPWITQFISVVVLLNSVKSPLYLLDGRALGDGATLAQITFIPEIIWVVIWFIIGMISLYFLARQNKSSTFGGSHV</sequence>
<evidence type="ECO:0000313" key="2">
    <source>
        <dbReference type="EMBL" id="GHG02688.1"/>
    </source>
</evidence>
<dbReference type="AlphaFoldDB" id="A0A919ENM1"/>
<dbReference type="GO" id="GO:0008237">
    <property type="term" value="F:metallopeptidase activity"/>
    <property type="evidence" value="ECO:0007669"/>
    <property type="project" value="UniProtKB-KW"/>
</dbReference>
<dbReference type="PANTHER" id="PTHR33979:SF2">
    <property type="entry name" value="PEPTIDASE M50B-LIKE-DOMAIN-CONTAINING PROTEIN"/>
    <property type="match status" value="1"/>
</dbReference>
<reference evidence="2" key="1">
    <citation type="journal article" date="2014" name="Int. J. Syst. Evol. Microbiol.">
        <title>Complete genome sequence of Corynebacterium casei LMG S-19264T (=DSM 44701T), isolated from a smear-ripened cheese.</title>
        <authorList>
            <consortium name="US DOE Joint Genome Institute (JGI-PGF)"/>
            <person name="Walter F."/>
            <person name="Albersmeier A."/>
            <person name="Kalinowski J."/>
            <person name="Ruckert C."/>
        </authorList>
    </citation>
    <scope>NUCLEOTIDE SEQUENCE</scope>
    <source>
        <strain evidence="2">KCTC 42731</strain>
    </source>
</reference>
<keyword evidence="1" id="KW-0472">Membrane</keyword>
<keyword evidence="2" id="KW-0645">Protease</keyword>
<name>A0A919ENM1_9GAMM</name>
<keyword evidence="1" id="KW-0812">Transmembrane</keyword>
<dbReference type="Proteomes" id="UP000623842">
    <property type="component" value="Unassembled WGS sequence"/>
</dbReference>
<dbReference type="Pfam" id="PF13398">
    <property type="entry name" value="Peptidase_M50B"/>
    <property type="match status" value="1"/>
</dbReference>
<proteinExistence type="predicted"/>
<dbReference type="InterPro" id="IPR049500">
    <property type="entry name" value="Peptidase_M50B-like"/>
</dbReference>
<keyword evidence="3" id="KW-1185">Reference proteome</keyword>
<dbReference type="PANTHER" id="PTHR33979">
    <property type="entry name" value="OS02G0221600 PROTEIN"/>
    <property type="match status" value="1"/>
</dbReference>
<feature type="transmembrane region" description="Helical" evidence="1">
    <location>
        <begin position="105"/>
        <end position="121"/>
    </location>
</feature>
<gene>
    <name evidence="2" type="ORF">GCM10017161_34530</name>
</gene>
<protein>
    <submittedName>
        <fullName evidence="2">Membrane zinc metalloprotease</fullName>
    </submittedName>
</protein>
<feature type="transmembrane region" description="Helical" evidence="1">
    <location>
        <begin position="172"/>
        <end position="190"/>
    </location>
</feature>
<dbReference type="EMBL" id="BNCK01000009">
    <property type="protein sequence ID" value="GHG02688.1"/>
    <property type="molecule type" value="Genomic_DNA"/>
</dbReference>
<comment type="caution">
    <text evidence="2">The sequence shown here is derived from an EMBL/GenBank/DDBJ whole genome shotgun (WGS) entry which is preliminary data.</text>
</comment>
<feature type="transmembrane region" description="Helical" evidence="1">
    <location>
        <begin position="54"/>
        <end position="72"/>
    </location>
</feature>
<keyword evidence="2" id="KW-0482">Metalloprotease</keyword>
<feature type="transmembrane region" description="Helical" evidence="1">
    <location>
        <begin position="79"/>
        <end position="99"/>
    </location>
</feature>
<evidence type="ECO:0000313" key="3">
    <source>
        <dbReference type="Proteomes" id="UP000623842"/>
    </source>
</evidence>
<accession>A0A919ENM1</accession>
<reference evidence="2" key="2">
    <citation type="submission" date="2020-09" db="EMBL/GenBank/DDBJ databases">
        <authorList>
            <person name="Sun Q."/>
            <person name="Kim S."/>
        </authorList>
    </citation>
    <scope>NUCLEOTIDE SEQUENCE</scope>
    <source>
        <strain evidence="2">KCTC 42731</strain>
    </source>
</reference>
<keyword evidence="2" id="KW-0378">Hydrolase</keyword>
<evidence type="ECO:0000256" key="1">
    <source>
        <dbReference type="SAM" id="Phobius"/>
    </source>
</evidence>